<accession>A0A7S9KZP5</accession>
<dbReference type="AlphaFoldDB" id="A0A7S9KZP5"/>
<protein>
    <submittedName>
        <fullName evidence="1">Uncharacterized protein</fullName>
    </submittedName>
</protein>
<evidence type="ECO:0000313" key="2">
    <source>
        <dbReference type="Proteomes" id="UP000594759"/>
    </source>
</evidence>
<dbReference type="KEGG" id="pex:IZT61_20780"/>
<organism evidence="1 2">
    <name type="scientific">Pedobacter endophyticus</name>
    <dbReference type="NCBI Taxonomy" id="2789740"/>
    <lineage>
        <taxon>Bacteria</taxon>
        <taxon>Pseudomonadati</taxon>
        <taxon>Bacteroidota</taxon>
        <taxon>Sphingobacteriia</taxon>
        <taxon>Sphingobacteriales</taxon>
        <taxon>Sphingobacteriaceae</taxon>
        <taxon>Pedobacter</taxon>
    </lineage>
</organism>
<dbReference type="EMBL" id="CP064939">
    <property type="protein sequence ID" value="QPH39446.1"/>
    <property type="molecule type" value="Genomic_DNA"/>
</dbReference>
<keyword evidence="2" id="KW-1185">Reference proteome</keyword>
<sequence>MSENIPLKMSPAELNTLAANQGVVTFQPHPKQLFAFDEYQNVYAKSKVFSDVYQKLSDNYFVSAKAILPGKTDLVKATVKLNDDKLKADSVQFITGKGSKLQTTKLQDGIYEITIVGGPANDAQELYAVYPLANGKYQTLGKLFIASYQPQTVKVALVPVNGTTLNKNEITEQLNKTYNPIGLSFTVREANNFVNTDWDLNKDNKLAVSGSGFLATQTAEMKALINAYKSANPSLSKDEAVLFMLNSSDSTANLAGDMPRGKQFGYLFSGADGNTAAHEIGHGVFKLEHTFKKYGFSASDLVGNMMNYPPGAGLTKFQWDAIHAPGIVIGVFEGDEDAMLAGGFGLSPDFKLISTNTNQILSDATPTADPFVGGFVSINKDNTEEYYYWREKDKPYQTNQGKDYVASKFAATDESVIWLLVNNSKDCKDRRYIRTLYKEVKTLIGNEDLAGLQKYVDKYLNQTDLSKPVYAGVLGCGKTGDGQGAGSNVLFVDYSTGKDGKSPFTAGQKNSLDKTITGIDNGLETALKVYLLNTGNPNYATQKAEAENDKAANKFIVTYNEQNQKLNLQYKLSIPKWLSDALPEATTDACIDKYVNDGLDELHNDPLYKVAPSFDQALQEINVVAYRGMFGILYCATNEESVQNASATAKFVAGGLHEIIATVDVKELVKGLVKMGGEAATATVKSYEEFYHDTKQTFQDVRSGKTIDNAVLIQRLLPPGLRTKVKLANTIVKVAKQFSSFYFTDCDTYKFSNGQTGDICAYRYGQITVMVVPIVFTAGEYAIAKGSALVARLKTISTLGRTEEVVNLLSKADDVGTIISESEKIIIKSGDEVQSVVKESGKAVIIDGVESIDDAIKVLERKIADPDLLKTAKEKAIAEAAEDASVLKDKAWLENIIKGNKFEAYMNPRIRTDLTNIGADLTNTTQVNQLYVMGPKGNMVIMDNGFVKQIYAIDGSLDYTKVIYNDSKLNAGTAWSKNQKMEIINFFRDNPDEYILMKVRSTNLNLDKAGAEMIRQGSEIRLYRKDVYKSISDASGTFGKIIKMEDVKFKE</sequence>
<evidence type="ECO:0000313" key="1">
    <source>
        <dbReference type="EMBL" id="QPH39446.1"/>
    </source>
</evidence>
<reference evidence="1 2" key="1">
    <citation type="submission" date="2020-11" db="EMBL/GenBank/DDBJ databases">
        <title>Pedobacter endophytica, an endophytic bacteria isolated form Carex pumila.</title>
        <authorList>
            <person name="Peng Y."/>
            <person name="Jiang L."/>
            <person name="Lee J."/>
        </authorList>
    </citation>
    <scope>NUCLEOTIDE SEQUENCE [LARGE SCALE GENOMIC DNA]</scope>
    <source>
        <strain evidence="1 2">JBR3-12</strain>
    </source>
</reference>
<gene>
    <name evidence="1" type="ORF">IZT61_20780</name>
</gene>
<dbReference type="Proteomes" id="UP000594759">
    <property type="component" value="Chromosome"/>
</dbReference>
<name>A0A7S9KZP5_9SPHI</name>
<dbReference type="RefSeq" id="WP_196098913.1">
    <property type="nucleotide sequence ID" value="NZ_CP064939.1"/>
</dbReference>
<proteinExistence type="predicted"/>